<protein>
    <submittedName>
        <fullName evidence="1">Uncharacterized protein</fullName>
    </submittedName>
</protein>
<sequence>MLELITPPPPILDRLLNSASESLTWTITPGILEDLSNAIVAIILLVMIDTCLRLLIEASNYNAAVGKPGTVFNIFTALVWRGWGAVERKGKPKRYLASKGLQEALFAKFIKQYPWFLLLSLPLMYISDYEYFGLRVDILATLTIMHIPIFCELSSIVEKLREINPNNIMLLDRVIKVISEVIKK</sequence>
<dbReference type="RefSeq" id="WP_156704084.1">
    <property type="nucleotide sequence ID" value="NZ_CACRUX010000012.1"/>
</dbReference>
<dbReference type="EMBL" id="CACRUX010000012">
    <property type="protein sequence ID" value="VYT74463.1"/>
    <property type="molecule type" value="Genomic_DNA"/>
</dbReference>
<accession>A0A6N2Z775</accession>
<gene>
    <name evidence="1" type="ORF">VRLFYP33_00423</name>
</gene>
<evidence type="ECO:0000313" key="1">
    <source>
        <dbReference type="EMBL" id="VYT74463.1"/>
    </source>
</evidence>
<reference evidence="1" key="1">
    <citation type="submission" date="2019-11" db="EMBL/GenBank/DDBJ databases">
        <authorList>
            <person name="Feng L."/>
        </authorList>
    </citation>
    <scope>NUCLEOTIDE SEQUENCE</scope>
    <source>
        <strain evidence="1">VrattiLFYP33</strain>
    </source>
</reference>
<name>A0A6N2Z775_9FIRM</name>
<dbReference type="AlphaFoldDB" id="A0A6N2Z775"/>
<organism evidence="1">
    <name type="scientific">Veillonella ratti</name>
    <dbReference type="NCBI Taxonomy" id="103892"/>
    <lineage>
        <taxon>Bacteria</taxon>
        <taxon>Bacillati</taxon>
        <taxon>Bacillota</taxon>
        <taxon>Negativicutes</taxon>
        <taxon>Veillonellales</taxon>
        <taxon>Veillonellaceae</taxon>
        <taxon>Veillonella</taxon>
    </lineage>
</organism>
<proteinExistence type="predicted"/>